<dbReference type="Proteomes" id="UP000570474">
    <property type="component" value="Unassembled WGS sequence"/>
</dbReference>
<sequence>MNNNRMKTLWLHVAAIALFAGLALLFCSPVLDGKALFQSDMMHHQGMQKEALDFYNKTGEIPMWTNSMFGGMPTYVIFTGPPVTAIWYLNKLFTLWLPNPADMLFVNMLGMYLLLCVLDFRYWIRILGAIAYGFATFSVISMETGHITKVMAMAYMAPVLAGIILTYRGKWMAGACLTAIATSLLIYNNHLQITYYTLIMVVGLVISTFVFALRAKQLPAFFKASALLAVAAILAILPNMDNLLILKEYTHYTIRGSESELSGKAKGQSGLDVEYAFQWSYGPGETFTLLVPGVVGNSTAEKLSVHSNTYKALTTLGVPAVQAEQLANSRRWPLYWAGQPMTAGPVYLGVIICLLTVLSLMIIRSPHKWWWVAVAVFAILISWGHNFAAFNNFLFYHLPLYNKFRAPTMALVIVQVSFVVLACWALQELTDNKLPKAQLMQALQKSAVITGGLVIGVAVFGPFIYSFSGPNDATILQQYTQMLGSKEAANTLMAALRKDRSSLLLRDGIRALALIAIAYGVMWAYLKDKLKAAPALIVLTAVVLFDLFQVDKNYLNEENFMNPDRLATYISPTAADEKILQDKTPYFRVLNATTNPFLDANTSYMHKSIGGQSPAKLWIYQDLIEHQIAKNNRAVLNMLNTRYIIASDPSTGQPVAQFNPQALGNAWFVNGIHWAANADAEMSAMDHFNPADTVVIDRRFQAQVGGLAPAKDSSAGIVLTKYGLNDLHFSSHNAHDGLAVFSDIYYPAGWKAYIDRQETDIIRVNYALRGLKVPAGKHDITFEFRPKTFITGRRIAAVSSWVLLAMVAGGLLWESWRRLRR</sequence>
<reference evidence="2 3" key="1">
    <citation type="submission" date="2020-04" db="EMBL/GenBank/DDBJ databases">
        <authorList>
            <person name="Yin C."/>
        </authorList>
    </citation>
    <scope>NUCLEOTIDE SEQUENCE [LARGE SCALE GENOMIC DNA]</scope>
    <source>
        <strain evidence="2 3">Ae27</strain>
    </source>
</reference>
<evidence type="ECO:0000313" key="3">
    <source>
        <dbReference type="Proteomes" id="UP000570474"/>
    </source>
</evidence>
<dbReference type="PANTHER" id="PTHR38454">
    <property type="entry name" value="INTEGRAL MEMBRANE PROTEIN-RELATED"/>
    <property type="match status" value="1"/>
</dbReference>
<dbReference type="PANTHER" id="PTHR38454:SF1">
    <property type="entry name" value="INTEGRAL MEMBRANE PROTEIN"/>
    <property type="match status" value="1"/>
</dbReference>
<dbReference type="Pfam" id="PF09586">
    <property type="entry name" value="YfhO"/>
    <property type="match status" value="1"/>
</dbReference>
<name>A0A847RU54_9BACT</name>
<feature type="transmembrane region" description="Helical" evidence="1">
    <location>
        <begin position="220"/>
        <end position="237"/>
    </location>
</feature>
<accession>A0A847RU54</accession>
<feature type="transmembrane region" description="Helical" evidence="1">
    <location>
        <begin position="96"/>
        <end position="115"/>
    </location>
</feature>
<feature type="transmembrane region" description="Helical" evidence="1">
    <location>
        <begin position="447"/>
        <end position="467"/>
    </location>
</feature>
<feature type="transmembrane region" description="Helical" evidence="1">
    <location>
        <begin position="344"/>
        <end position="363"/>
    </location>
</feature>
<evidence type="ECO:0000313" key="2">
    <source>
        <dbReference type="EMBL" id="NLR66512.1"/>
    </source>
</evidence>
<feature type="transmembrane region" description="Helical" evidence="1">
    <location>
        <begin position="193"/>
        <end position="213"/>
    </location>
</feature>
<feature type="transmembrane region" description="Helical" evidence="1">
    <location>
        <begin position="532"/>
        <end position="550"/>
    </location>
</feature>
<evidence type="ECO:0000256" key="1">
    <source>
        <dbReference type="SAM" id="Phobius"/>
    </source>
</evidence>
<keyword evidence="1" id="KW-0812">Transmembrane</keyword>
<dbReference type="RefSeq" id="WP_168872433.1">
    <property type="nucleotide sequence ID" value="NZ_JABAIA010000002.1"/>
</dbReference>
<dbReference type="AlphaFoldDB" id="A0A847RU54"/>
<comment type="caution">
    <text evidence="2">The sequence shown here is derived from an EMBL/GenBank/DDBJ whole genome shotgun (WGS) entry which is preliminary data.</text>
</comment>
<feature type="transmembrane region" description="Helical" evidence="1">
    <location>
        <begin position="508"/>
        <end position="526"/>
    </location>
</feature>
<feature type="transmembrane region" description="Helical" evidence="1">
    <location>
        <begin position="408"/>
        <end position="426"/>
    </location>
</feature>
<keyword evidence="3" id="KW-1185">Reference proteome</keyword>
<proteinExistence type="predicted"/>
<feature type="transmembrane region" description="Helical" evidence="1">
    <location>
        <begin position="370"/>
        <end position="388"/>
    </location>
</feature>
<gene>
    <name evidence="2" type="ORF">HGH92_19540</name>
</gene>
<organism evidence="2 3">
    <name type="scientific">Chitinophaga varians</name>
    <dbReference type="NCBI Taxonomy" id="2202339"/>
    <lineage>
        <taxon>Bacteria</taxon>
        <taxon>Pseudomonadati</taxon>
        <taxon>Bacteroidota</taxon>
        <taxon>Chitinophagia</taxon>
        <taxon>Chitinophagales</taxon>
        <taxon>Chitinophagaceae</taxon>
        <taxon>Chitinophaga</taxon>
    </lineage>
</organism>
<feature type="transmembrane region" description="Helical" evidence="1">
    <location>
        <begin position="122"/>
        <end position="140"/>
    </location>
</feature>
<feature type="transmembrane region" description="Helical" evidence="1">
    <location>
        <begin position="795"/>
        <end position="813"/>
    </location>
</feature>
<dbReference type="EMBL" id="JABAIA010000002">
    <property type="protein sequence ID" value="NLR66512.1"/>
    <property type="molecule type" value="Genomic_DNA"/>
</dbReference>
<protein>
    <submittedName>
        <fullName evidence="2">YfhO family protein</fullName>
    </submittedName>
</protein>
<keyword evidence="1" id="KW-1133">Transmembrane helix</keyword>
<keyword evidence="1" id="KW-0472">Membrane</keyword>
<dbReference type="InterPro" id="IPR018580">
    <property type="entry name" value="Uncharacterised_YfhO"/>
</dbReference>